<dbReference type="Gene3D" id="3.30.390.30">
    <property type="match status" value="1"/>
</dbReference>
<evidence type="ECO:0000256" key="6">
    <source>
        <dbReference type="ARBA" id="ARBA00022827"/>
    </source>
</evidence>
<keyword evidence="4" id="KW-0001">2Fe-2S</keyword>
<dbReference type="InterPro" id="IPR028202">
    <property type="entry name" value="Reductase_C"/>
</dbReference>
<dbReference type="SUPFAM" id="SSF51905">
    <property type="entry name" value="FAD/NAD(P)-binding domain"/>
    <property type="match status" value="2"/>
</dbReference>
<keyword evidence="6" id="KW-0274">FAD</keyword>
<dbReference type="EMBL" id="ML735297">
    <property type="protein sequence ID" value="KAE8387220.1"/>
    <property type="molecule type" value="Genomic_DNA"/>
</dbReference>
<dbReference type="InterPro" id="IPR023753">
    <property type="entry name" value="FAD/NAD-binding_dom"/>
</dbReference>
<dbReference type="Pfam" id="PF00355">
    <property type="entry name" value="Rieske"/>
    <property type="match status" value="1"/>
</dbReference>
<keyword evidence="9" id="KW-0411">Iron-sulfur</keyword>
<dbReference type="GO" id="GO:0046872">
    <property type="term" value="F:metal ion binding"/>
    <property type="evidence" value="ECO:0007669"/>
    <property type="project" value="UniProtKB-KW"/>
</dbReference>
<dbReference type="CDD" id="cd03478">
    <property type="entry name" value="Rieske_AIFL_N"/>
    <property type="match status" value="1"/>
</dbReference>
<dbReference type="InterPro" id="IPR017941">
    <property type="entry name" value="Rieske_2Fe-2S"/>
</dbReference>
<dbReference type="InterPro" id="IPR036188">
    <property type="entry name" value="FAD/NAD-bd_sf"/>
</dbReference>
<organism evidence="11">
    <name type="scientific">Petromyces alliaceus</name>
    <name type="common">Aspergillus alliaceus</name>
    <dbReference type="NCBI Taxonomy" id="209559"/>
    <lineage>
        <taxon>Eukaryota</taxon>
        <taxon>Fungi</taxon>
        <taxon>Dikarya</taxon>
        <taxon>Ascomycota</taxon>
        <taxon>Pezizomycotina</taxon>
        <taxon>Eurotiomycetes</taxon>
        <taxon>Eurotiomycetidae</taxon>
        <taxon>Eurotiales</taxon>
        <taxon>Aspergillaceae</taxon>
        <taxon>Aspergillus</taxon>
        <taxon>Aspergillus subgen. Circumdati</taxon>
    </lineage>
</organism>
<evidence type="ECO:0000256" key="3">
    <source>
        <dbReference type="ARBA" id="ARBA00022630"/>
    </source>
</evidence>
<evidence type="ECO:0000256" key="7">
    <source>
        <dbReference type="ARBA" id="ARBA00023002"/>
    </source>
</evidence>
<dbReference type="InterPro" id="IPR050446">
    <property type="entry name" value="FAD-oxidoreductase/Apoptosis"/>
</dbReference>
<dbReference type="PROSITE" id="PS51296">
    <property type="entry name" value="RIESKE"/>
    <property type="match status" value="1"/>
</dbReference>
<proteinExistence type="inferred from homology"/>
<sequence>MHAPLPRGARNSFSFYSLLFSPRHLIFASSCSTSTSSSSTIPRCRCGCRKSVFCSCSCCAHPSSLPLTQSRHFTAPTRVLSSYPALSLYNQSTLFPSRHHSQLVKEASVRSFAPTSSCRYSHAAKMAQEYKLRDISSLADIKEMDKVESEVEGIQDGKVLVVNYDGQFHAMSPRCTHYGAPLRLGVVAPEGRITCPWHGACFNIGTGDVEDAPAPKALHKFEVFEKSGAVYIKGEESAIKSGQRDPVSRCSASTSEKLVIVGGGSGSFGVIEAIRELKYKGAITLISREPNLPIDRTKLSKALISDPSKIEWRPREWYEGVSVETVTDEVISVDFNKRTVVTKSGKIYPYTKLVLATGGVPRTLPVEGFNELGNIFLLRFVTDVQAILKAVGEKNKKIVIIGSSFIGMEVGNALAKENDVTIVGQENAPMERVLGEEVGRIIQGNLEKTGVKFKLQAGVAKATPSSSDSSNVGAVHLNDGTVLEADLVILGVGVRPATDFLKNNQAVTLEKDGSIKTDEHFVVPSLENNVFAIGDIATYPYHGPGSDPKGTHTRIEHWNVAQNAGRGVARAIVHSLTSPTSSLQTLKPKAFIPIFWSAVGAQLRYCGNTPNGWDSLVLKGEPENAKFAAYYCKGDTVVAVATMGMDPVMVKCAELMRRKNMPSKSQIEGGVDVLKVGLPRA</sequence>
<dbReference type="PRINTS" id="PR00411">
    <property type="entry name" value="PNDRDTASEI"/>
</dbReference>
<evidence type="ECO:0000256" key="2">
    <source>
        <dbReference type="ARBA" id="ARBA00006442"/>
    </source>
</evidence>
<name>A0A5N7BZF8_PETAA</name>
<keyword evidence="7" id="KW-0560">Oxidoreductase</keyword>
<dbReference type="GO" id="GO:0051537">
    <property type="term" value="F:2 iron, 2 sulfur cluster binding"/>
    <property type="evidence" value="ECO:0007669"/>
    <property type="project" value="UniProtKB-KW"/>
</dbReference>
<dbReference type="Gene3D" id="2.102.10.10">
    <property type="entry name" value="Rieske [2Fe-2S] iron-sulphur domain"/>
    <property type="match status" value="1"/>
</dbReference>
<dbReference type="PANTHER" id="PTHR43557:SF2">
    <property type="entry name" value="RIESKE DOMAIN-CONTAINING PROTEIN-RELATED"/>
    <property type="match status" value="1"/>
</dbReference>
<dbReference type="PANTHER" id="PTHR43557">
    <property type="entry name" value="APOPTOSIS-INDUCING FACTOR 1"/>
    <property type="match status" value="1"/>
</dbReference>
<evidence type="ECO:0000256" key="9">
    <source>
        <dbReference type="ARBA" id="ARBA00023014"/>
    </source>
</evidence>
<evidence type="ECO:0000256" key="4">
    <source>
        <dbReference type="ARBA" id="ARBA00022714"/>
    </source>
</evidence>
<feature type="domain" description="Rieske" evidence="10">
    <location>
        <begin position="133"/>
        <end position="232"/>
    </location>
</feature>
<keyword evidence="5" id="KW-0479">Metal-binding</keyword>
<evidence type="ECO:0000313" key="11">
    <source>
        <dbReference type="EMBL" id="KAE8387220.1"/>
    </source>
</evidence>
<accession>A0A5N7BZF8</accession>
<dbReference type="OrthoDB" id="6029at2759"/>
<dbReference type="Pfam" id="PF07992">
    <property type="entry name" value="Pyr_redox_2"/>
    <property type="match status" value="1"/>
</dbReference>
<dbReference type="GO" id="GO:0016651">
    <property type="term" value="F:oxidoreductase activity, acting on NAD(P)H"/>
    <property type="evidence" value="ECO:0007669"/>
    <property type="project" value="TreeGrafter"/>
</dbReference>
<dbReference type="Pfam" id="PF14759">
    <property type="entry name" value="Reductase_C"/>
    <property type="match status" value="1"/>
</dbReference>
<evidence type="ECO:0000256" key="8">
    <source>
        <dbReference type="ARBA" id="ARBA00023004"/>
    </source>
</evidence>
<evidence type="ECO:0000259" key="10">
    <source>
        <dbReference type="PROSITE" id="PS51296"/>
    </source>
</evidence>
<dbReference type="Gene3D" id="3.50.50.60">
    <property type="entry name" value="FAD/NAD(P)-binding domain"/>
    <property type="match status" value="2"/>
</dbReference>
<evidence type="ECO:0000256" key="5">
    <source>
        <dbReference type="ARBA" id="ARBA00022723"/>
    </source>
</evidence>
<comment type="similarity">
    <text evidence="2">Belongs to the FAD-dependent oxidoreductase family.</text>
</comment>
<dbReference type="InterPro" id="IPR036922">
    <property type="entry name" value="Rieske_2Fe-2S_sf"/>
</dbReference>
<dbReference type="Proteomes" id="UP000326877">
    <property type="component" value="Unassembled WGS sequence"/>
</dbReference>
<evidence type="ECO:0000256" key="1">
    <source>
        <dbReference type="ARBA" id="ARBA00001974"/>
    </source>
</evidence>
<dbReference type="InterPro" id="IPR016156">
    <property type="entry name" value="FAD/NAD-linked_Rdtase_dimer_sf"/>
</dbReference>
<keyword evidence="3" id="KW-0285">Flavoprotein</keyword>
<dbReference type="GO" id="GO:0005737">
    <property type="term" value="C:cytoplasm"/>
    <property type="evidence" value="ECO:0007669"/>
    <property type="project" value="TreeGrafter"/>
</dbReference>
<dbReference type="PRINTS" id="PR00368">
    <property type="entry name" value="FADPNR"/>
</dbReference>
<dbReference type="AlphaFoldDB" id="A0A5N7BZF8"/>
<protein>
    <recommendedName>
        <fullName evidence="10">Rieske domain-containing protein</fullName>
    </recommendedName>
</protein>
<comment type="cofactor">
    <cofactor evidence="1">
        <name>FAD</name>
        <dbReference type="ChEBI" id="CHEBI:57692"/>
    </cofactor>
</comment>
<dbReference type="SUPFAM" id="SSF55424">
    <property type="entry name" value="FAD/NAD-linked reductases, dimerisation (C-terminal) domain"/>
    <property type="match status" value="1"/>
</dbReference>
<gene>
    <name evidence="11" type="ORF">BDV23DRAFT_161739</name>
</gene>
<keyword evidence="8" id="KW-0408">Iron</keyword>
<reference evidence="11" key="1">
    <citation type="submission" date="2019-04" db="EMBL/GenBank/DDBJ databases">
        <title>Friends and foes A comparative genomics studyof 23 Aspergillus species from section Flavi.</title>
        <authorList>
            <consortium name="DOE Joint Genome Institute"/>
            <person name="Kjaerbolling I."/>
            <person name="Vesth T."/>
            <person name="Frisvad J.C."/>
            <person name="Nybo J.L."/>
            <person name="Theobald S."/>
            <person name="Kildgaard S."/>
            <person name="Isbrandt T."/>
            <person name="Kuo A."/>
            <person name="Sato A."/>
            <person name="Lyhne E.K."/>
            <person name="Kogle M.E."/>
            <person name="Wiebenga A."/>
            <person name="Kun R.S."/>
            <person name="Lubbers R.J."/>
            <person name="Makela M.R."/>
            <person name="Barry K."/>
            <person name="Chovatia M."/>
            <person name="Clum A."/>
            <person name="Daum C."/>
            <person name="Haridas S."/>
            <person name="He G."/>
            <person name="LaButti K."/>
            <person name="Lipzen A."/>
            <person name="Mondo S."/>
            <person name="Riley R."/>
            <person name="Salamov A."/>
            <person name="Simmons B.A."/>
            <person name="Magnuson J.K."/>
            <person name="Henrissat B."/>
            <person name="Mortensen U.H."/>
            <person name="Larsen T.O."/>
            <person name="Devries R.P."/>
            <person name="Grigoriev I.V."/>
            <person name="Machida M."/>
            <person name="Baker S.E."/>
            <person name="Andersen M.R."/>
        </authorList>
    </citation>
    <scope>NUCLEOTIDE SEQUENCE [LARGE SCALE GENOMIC DNA]</scope>
    <source>
        <strain evidence="11">IBT 14317</strain>
    </source>
</reference>
<dbReference type="SUPFAM" id="SSF50022">
    <property type="entry name" value="ISP domain"/>
    <property type="match status" value="1"/>
</dbReference>